<dbReference type="AlphaFoldDB" id="A0A2G5T1A9"/>
<keyword evidence="4" id="KW-1185">Reference proteome</keyword>
<feature type="transmembrane region" description="Helical" evidence="2">
    <location>
        <begin position="146"/>
        <end position="166"/>
    </location>
</feature>
<proteinExistence type="predicted"/>
<evidence type="ECO:0000256" key="2">
    <source>
        <dbReference type="SAM" id="Phobius"/>
    </source>
</evidence>
<organism evidence="3 4">
    <name type="scientific">Caenorhabditis nigoni</name>
    <dbReference type="NCBI Taxonomy" id="1611254"/>
    <lineage>
        <taxon>Eukaryota</taxon>
        <taxon>Metazoa</taxon>
        <taxon>Ecdysozoa</taxon>
        <taxon>Nematoda</taxon>
        <taxon>Chromadorea</taxon>
        <taxon>Rhabditida</taxon>
        <taxon>Rhabditina</taxon>
        <taxon>Rhabditomorpha</taxon>
        <taxon>Rhabditoidea</taxon>
        <taxon>Rhabditidae</taxon>
        <taxon>Peloderinae</taxon>
        <taxon>Caenorhabditis</taxon>
    </lineage>
</organism>
<evidence type="ECO:0000256" key="1">
    <source>
        <dbReference type="SAM" id="MobiDB-lite"/>
    </source>
</evidence>
<keyword evidence="2" id="KW-0472">Membrane</keyword>
<evidence type="ECO:0000313" key="4">
    <source>
        <dbReference type="Proteomes" id="UP000230233"/>
    </source>
</evidence>
<sequence>MISGFSIHKDTELLKTKKNKSFEKGNALVEMTQTTPATAVNLKFYSSTTTPGSTKKLTPTTPYAPAESSTTPTPPNSTKSIRNVTHSVPTVKKYDKFVNNNADWRFDDKAINDSDIVSEKQTSACFNATIISSQRQCKWSGVEHLLLIWSFASLIVWMMLIALFLYRYSSRKPQWIGFREQELRRVTQSRVLSQDHPWLHADAFEERNQNKNEIEINHFT</sequence>
<evidence type="ECO:0000313" key="3">
    <source>
        <dbReference type="EMBL" id="PIC20929.1"/>
    </source>
</evidence>
<keyword evidence="2" id="KW-1133">Transmembrane helix</keyword>
<protein>
    <submittedName>
        <fullName evidence="3">Uncharacterized protein</fullName>
    </submittedName>
</protein>
<dbReference type="EMBL" id="PDUG01000006">
    <property type="protein sequence ID" value="PIC20929.1"/>
    <property type="molecule type" value="Genomic_DNA"/>
</dbReference>
<comment type="caution">
    <text evidence="3">The sequence shown here is derived from an EMBL/GenBank/DDBJ whole genome shotgun (WGS) entry which is preliminary data.</text>
</comment>
<name>A0A2G5T1A9_9PELO</name>
<dbReference type="STRING" id="1611254.A0A2G5T1A9"/>
<keyword evidence="2" id="KW-0812">Transmembrane</keyword>
<feature type="compositionally biased region" description="Low complexity" evidence="1">
    <location>
        <begin position="58"/>
        <end position="71"/>
    </location>
</feature>
<feature type="region of interest" description="Disordered" evidence="1">
    <location>
        <begin position="49"/>
        <end position="82"/>
    </location>
</feature>
<reference evidence="4" key="1">
    <citation type="submission" date="2017-10" db="EMBL/GenBank/DDBJ databases">
        <title>Rapid genome shrinkage in a self-fertile nematode reveals novel sperm competition proteins.</title>
        <authorList>
            <person name="Yin D."/>
            <person name="Schwarz E.M."/>
            <person name="Thomas C.G."/>
            <person name="Felde R.L."/>
            <person name="Korf I.F."/>
            <person name="Cutter A.D."/>
            <person name="Schartner C.M."/>
            <person name="Ralston E.J."/>
            <person name="Meyer B.J."/>
            <person name="Haag E.S."/>
        </authorList>
    </citation>
    <scope>NUCLEOTIDE SEQUENCE [LARGE SCALE GENOMIC DNA]</scope>
    <source>
        <strain evidence="4">JU1422</strain>
    </source>
</reference>
<dbReference type="OrthoDB" id="5854556at2759"/>
<dbReference type="Proteomes" id="UP000230233">
    <property type="component" value="Chromosome X"/>
</dbReference>
<gene>
    <name evidence="3" type="primary">Cnig_chr_X.g25952</name>
    <name evidence="3" type="ORF">B9Z55_025952</name>
</gene>
<accession>A0A2G5T1A9</accession>